<organism evidence="2 3">
    <name type="scientific">Shimia haliotis</name>
    <dbReference type="NCBI Taxonomy" id="1280847"/>
    <lineage>
        <taxon>Bacteria</taxon>
        <taxon>Pseudomonadati</taxon>
        <taxon>Pseudomonadota</taxon>
        <taxon>Alphaproteobacteria</taxon>
        <taxon>Rhodobacterales</taxon>
        <taxon>Roseobacteraceae</taxon>
    </lineage>
</organism>
<dbReference type="AlphaFoldDB" id="A0A1I4C6I3"/>
<name>A0A1I4C6I3_9RHOB</name>
<evidence type="ECO:0000313" key="3">
    <source>
        <dbReference type="Proteomes" id="UP000198851"/>
    </source>
</evidence>
<evidence type="ECO:0000256" key="1">
    <source>
        <dbReference type="SAM" id="Phobius"/>
    </source>
</evidence>
<proteinExistence type="predicted"/>
<accession>A0A1I4C6I3</accession>
<feature type="transmembrane region" description="Helical" evidence="1">
    <location>
        <begin position="7"/>
        <end position="25"/>
    </location>
</feature>
<protein>
    <submittedName>
        <fullName evidence="2">Uncharacterized protein</fullName>
    </submittedName>
</protein>
<sequence>MEKVKSTILVAIGAAIAAAAFGFFATVGFALVGALAIATLLGAGFTTAMSFFARKQHRQEA</sequence>
<keyword evidence="1" id="KW-0472">Membrane</keyword>
<feature type="transmembrane region" description="Helical" evidence="1">
    <location>
        <begin position="31"/>
        <end position="53"/>
    </location>
</feature>
<keyword evidence="3" id="KW-1185">Reference proteome</keyword>
<gene>
    <name evidence="2" type="ORF">SAMN04488036_10239</name>
</gene>
<evidence type="ECO:0000313" key="2">
    <source>
        <dbReference type="EMBL" id="SFK75711.1"/>
    </source>
</evidence>
<keyword evidence="1" id="KW-0812">Transmembrane</keyword>
<reference evidence="3" key="1">
    <citation type="submission" date="2016-10" db="EMBL/GenBank/DDBJ databases">
        <authorList>
            <person name="Varghese N."/>
            <person name="Submissions S."/>
        </authorList>
    </citation>
    <scope>NUCLEOTIDE SEQUENCE [LARGE SCALE GENOMIC DNA]</scope>
    <source>
        <strain evidence="3">DSM 28453</strain>
    </source>
</reference>
<dbReference type="RefSeq" id="WP_093321489.1">
    <property type="nucleotide sequence ID" value="NZ_FOSZ01000002.1"/>
</dbReference>
<keyword evidence="1" id="KW-1133">Transmembrane helix</keyword>
<dbReference type="EMBL" id="FOSZ01000002">
    <property type="protein sequence ID" value="SFK75711.1"/>
    <property type="molecule type" value="Genomic_DNA"/>
</dbReference>
<dbReference type="Proteomes" id="UP000198851">
    <property type="component" value="Unassembled WGS sequence"/>
</dbReference>